<dbReference type="EMBL" id="CAWYQH010000046">
    <property type="protein sequence ID" value="CAK8677863.1"/>
    <property type="molecule type" value="Genomic_DNA"/>
</dbReference>
<comment type="caution">
    <text evidence="1">The sequence shown here is derived from an EMBL/GenBank/DDBJ whole genome shotgun (WGS) entry which is preliminary data.</text>
</comment>
<evidence type="ECO:0000313" key="2">
    <source>
        <dbReference type="Proteomes" id="UP001642483"/>
    </source>
</evidence>
<evidence type="ECO:0000313" key="1">
    <source>
        <dbReference type="EMBL" id="CAK8677863.1"/>
    </source>
</evidence>
<dbReference type="Proteomes" id="UP001642483">
    <property type="component" value="Unassembled WGS sequence"/>
</dbReference>
<sequence>MKESPRGGTVAATDSYRNDELLSKLIQRGGFNVTAKLGLTSSERCVRCAIRSHNFSTLITRYDLVLRLLHALMMSLPTTALQ</sequence>
<reference evidence="1 2" key="1">
    <citation type="submission" date="2024-02" db="EMBL/GenBank/DDBJ databases">
        <authorList>
            <person name="Daric V."/>
            <person name="Darras S."/>
        </authorList>
    </citation>
    <scope>NUCLEOTIDE SEQUENCE [LARGE SCALE GENOMIC DNA]</scope>
</reference>
<gene>
    <name evidence="1" type="ORF">CVLEPA_LOCUS7853</name>
</gene>
<keyword evidence="2" id="KW-1185">Reference proteome</keyword>
<organism evidence="1 2">
    <name type="scientific">Clavelina lepadiformis</name>
    <name type="common">Light-bulb sea squirt</name>
    <name type="synonym">Ascidia lepadiformis</name>
    <dbReference type="NCBI Taxonomy" id="159417"/>
    <lineage>
        <taxon>Eukaryota</taxon>
        <taxon>Metazoa</taxon>
        <taxon>Chordata</taxon>
        <taxon>Tunicata</taxon>
        <taxon>Ascidiacea</taxon>
        <taxon>Aplousobranchia</taxon>
        <taxon>Clavelinidae</taxon>
        <taxon>Clavelina</taxon>
    </lineage>
</organism>
<name>A0ABP0FG57_CLALP</name>
<protein>
    <submittedName>
        <fullName evidence="1">Uncharacterized protein</fullName>
    </submittedName>
</protein>
<accession>A0ABP0FG57</accession>
<proteinExistence type="predicted"/>